<feature type="compositionally biased region" description="Basic and acidic residues" evidence="4">
    <location>
        <begin position="567"/>
        <end position="582"/>
    </location>
</feature>
<dbReference type="InterPro" id="IPR050780">
    <property type="entry name" value="Mucin_vWF_Thrombospondin_sf"/>
</dbReference>
<feature type="compositionally biased region" description="Acidic residues" evidence="4">
    <location>
        <begin position="594"/>
        <end position="604"/>
    </location>
</feature>
<feature type="compositionally biased region" description="Low complexity" evidence="4">
    <location>
        <begin position="163"/>
        <end position="174"/>
    </location>
</feature>
<feature type="signal peptide" evidence="5">
    <location>
        <begin position="1"/>
        <end position="20"/>
    </location>
</feature>
<sequence length="2976" mass="322601">MSILPVLVLTALCLFASVSSDKASCTFNGKTFKDGETILDNCEICECVDGEIKDCSVNANCKEMVTQQEEPNAAIDYEDDPNVIGSSNGNSSNRKKRDLLRHQEMKVNFPNVAQTKSSGGFEARAAMQSHGGLFSGGSQSSISQQGQVGFGVGGLHLGGSVQGGSSFSSRSSDSQANGNAAIGGLQVGGSLGHKSGISESHSGGANGGVEGRQNSLGLNGDVEIGGAKIELGGGAGHRHHELNTTWQEKKTISGGGESGELEGIKHALGLNGNVELGGAKIELGGGEGHGHREFSTSWEGKKTIIGGGVSGEIEGSKHSLGLNGNVELGGAKLELGGGERHGHREFSTSWEGKKTIIGGGVSGEIEGSKHSLGLNGDVEIGGAKIELGGGAGHRHHELNTTWQVKKTISGGGESGELEGIKHALGLNGNVELGGAKIELGGGEGHGHREFSTSWEGKKTIIGGGVSGEIEGSKHGENVQVGGEAANLKVKDEASHQNEKHDFNSEEVTATFHGKVEGGWKKNWKEESSEERKDSFKSRKNFHGVNVQLSGEAASVELNGKFGHKNKKHEESGSNSKEETDKFSRKKGWKKTSESDEINSSENTEDSFNKEKRRGGGKQKFASSSEQSTITIKGKGKGGWKKFSESESSIEEEKGSFKKHKGTHVKGTFEEKTQHGHAYGHNNKGKTNKWGFKDGENESHDDSSEEKTIEDTDLEIEETGTVATPTEIPVTVYEPPVITEHVPLLYTENEVKPIVTEPEILPITRGPPIDCIFNKNSVADGESLVLNCVTCTCISGSLTCVKNLDCPGICSITGYQMVRTFDGTLYENPGTCSYVLVKTPSFSITLNNKPCVEFRHGIQDPQAVCIESVDIYIPLIASLSLSYDGTITSAGKQSAIPYFIHDTITILRSSSVFLDVASDFFNLQYDFKGNRLYVILQNSYKDQTSGLCGTYNDNRNDDYRSSLDITETVSGLFAVSWKTPGQCADKPKEAENEDKRVTAELTCTSTFQDSIFEDCRLLIDTHGYQASCANSIYYGNSEGFCSAVADYAYRCARAGIFIPVSSTFTFCTPTCQEDMILSSDNLFTQQDCAEYSATLLKISSSIPLNEACICPRDLYYDATLDRCVSGEQCPCYVNNDVYKLGQTITFPNGESCPCERILQCSGTDKPDNGGVIKECPENEIFSDCSLGYGTSCEPSCEFLAVLDQGCGAECTPGCICKHGLLRGSDGNCIPLNECPCIHGDDVYNPGETLASDCNTCTCENGKFSCTTNPCNKVCNAYAGSQFFLFDNIWKTYTTRDCPVVLVQSREDAVPNFRVIMQNVRSESVGGALARKYITIAFEGISVALTEGEPSVVYEPNSKAQVKIYRSGFYVVAHFTEGLTVYYDQHLDVIVQLEPSLQGKVLGMCGDADGSTTTELAISNMEQYASQYLLGECAEPEVPPFVPSDNHRSYVEKRCSVLKSSEFALCHTEVNVQPYYAACVEETESCREGESCLCFCTSLAAYARACCRKGFTIDWRNPDTCPSPCEYYNRAAGEGPYRLIMLNGNTLVTDFVSKKVYVIEDDLPNNLAATFMVTPSLYIDSLNGRTLVSLESAEHPNFFIVQNSDGSLNLQKWQPSVSFRSQATFIMRAGRWVRGYNALESFTSRGHYLSIKNDNSLIMSKVKSGNMLVMNFKLREENFGLPSFSICTWKYRACSNPCIPTCSDPLGTKCTLTLKVEGCYPICAPGMVFDEITHRCVRFEDCISFGVSTTAPPTTPPEPCKNVQCIVETCEQGETQVKVDSTDPCCPKYICVPEQTTTPSTSTLEPCKNVQCIVETCEQGENKVRIDSTDPCCPTYICVPVLTTTPSTTTLDVCRNVHCTAVTCNEGESLVKLDSADPCCALEVCVGTTTTTVPTTTEDKCKYVVCDVTVCYKSGSYMVQLPWSDPCCPRHECACKMCENPPICDNGEPPIAQFDENTMCCPVYSCEQKRTTTTVSSNTPNPCTYVECPTKTCNYGEYLVAISGTDPCCLDHKCIPEVTTPEPPISTITTPSPCENVQCPTSKCHFGDTVLVKVDSENPCCALYECVPPTTTPMPITTTQNICQDIVCPVHDCTMEGSSKIEIQSNDPCCKAYDCVCSPCSPAPFCNGNKPIMKIDPETQCCIQYECPVEKLPEKTTTPYIPTTTTEEPCKGIVCESVTCSRKGEVLVDLHVTGSCCPHVVCECSNVCPNPPVCEYGNTPIKHFNPEIECCPEYVCNPIEPTTPKVECNNVVCPTKTCDEEHTLVATLGNNPCCFDYTCVPHITTTTPHIVITTPTPEPCHDVVCPPPTTCDLGDTTLVKIDPANPCCNINECIVVPGTTTPHSTTTLDKCRDVACALPECPRDNSYPLSLGYIEPCCESYTCVCKPCGPPPSCDGYEKIFNSETQCCPTYICPVISTTTPIPTTTTENPCLNIVCEPLAQCSKKGETLVDLSWGNTCCRNIVCQCPTVCPDAPVCENGKPAIRKFNPEIECCPEYECQPDELTTPTPPLPCRDVVCPTKTCDENHILVAVKGDNLCCFDYICETIIPSTLPPTVTTPFIEPCHDVVCNTKHNCNPEDSILMKSDPENPCCSIYECIPPTTTTVPPTTTVDHCRDVTCSVTTCSRDGSYAQPTGGFYDCCPEYTCVCRPCASIPFCNGNKAIMNFDPFNECCPTYECPPPPPPPSPTPGLCSGVTCIKDVTCKFNEIEIHDVNPSDPCCPLYRCEPQITTPSVPTTTIVTSSICSNVKCYKDVQCRPGEPVIELPNPFDPCCPRYDCGTVTPTPTVIITTSQVDCSARVCERKVCGDSQRLVERVNPLDHCCPLYTCECECKTVPSCSSDERLVAVHQYNQCCPKLKCERKRDECHPVPTEVTLTSGQCSATVVLSSCSGYCYSKSDFDSLWNPIPKCRCCSATKTHEKNFELPCPNGSRARLTVLEAKECGCHKCSDNYEHSGSGSGSGSGEEGSGFLLWSNLEGRN</sequence>
<protein>
    <submittedName>
        <fullName evidence="8">Otogelin</fullName>
    </submittedName>
</protein>
<keyword evidence="9" id="KW-1185">Reference proteome</keyword>
<dbReference type="Pfam" id="PF05270">
    <property type="entry name" value="AbfB"/>
    <property type="match status" value="1"/>
</dbReference>
<evidence type="ECO:0000259" key="7">
    <source>
        <dbReference type="PROSITE" id="PS51233"/>
    </source>
</evidence>
<feature type="region of interest" description="Disordered" evidence="4">
    <location>
        <begin position="561"/>
        <end position="710"/>
    </location>
</feature>
<dbReference type="CDD" id="cd19941">
    <property type="entry name" value="TIL"/>
    <property type="match status" value="2"/>
</dbReference>
<feature type="compositionally biased region" description="Basic and acidic residues" evidence="4">
    <location>
        <begin position="690"/>
        <end position="709"/>
    </location>
</feature>
<evidence type="ECO:0000256" key="1">
    <source>
        <dbReference type="ARBA" id="ARBA00023157"/>
    </source>
</evidence>
<dbReference type="SMART" id="SM00041">
    <property type="entry name" value="CT"/>
    <property type="match status" value="1"/>
</dbReference>
<evidence type="ECO:0000313" key="8">
    <source>
        <dbReference type="EMBL" id="CAH2319092.1"/>
    </source>
</evidence>
<dbReference type="GO" id="GO:0031012">
    <property type="term" value="C:extracellular matrix"/>
    <property type="evidence" value="ECO:0007669"/>
    <property type="project" value="TreeGrafter"/>
</dbReference>
<dbReference type="InterPro" id="IPR007934">
    <property type="entry name" value="AbfB_ABD"/>
</dbReference>
<reference evidence="8" key="1">
    <citation type="submission" date="2022-03" db="EMBL/GenBank/DDBJ databases">
        <authorList>
            <person name="Alioto T."/>
            <person name="Alioto T."/>
            <person name="Gomez Garrido J."/>
        </authorList>
    </citation>
    <scope>NUCLEOTIDE SEQUENCE</scope>
</reference>
<dbReference type="PROSITE" id="PS51233">
    <property type="entry name" value="VWFD"/>
    <property type="match status" value="2"/>
</dbReference>
<feature type="region of interest" description="Disordered" evidence="4">
    <location>
        <begin position="233"/>
        <end position="254"/>
    </location>
</feature>
<evidence type="ECO:0000259" key="6">
    <source>
        <dbReference type="PROSITE" id="PS01225"/>
    </source>
</evidence>
<dbReference type="Gene3D" id="2.80.10.50">
    <property type="match status" value="1"/>
</dbReference>
<feature type="domain" description="CTCK" evidence="6">
    <location>
        <begin position="2863"/>
        <end position="2945"/>
    </location>
</feature>
<feature type="chain" id="PRO_5041998959" evidence="5">
    <location>
        <begin position="21"/>
        <end position="2976"/>
    </location>
</feature>
<dbReference type="SMART" id="SM00832">
    <property type="entry name" value="C8"/>
    <property type="match status" value="2"/>
</dbReference>
<feature type="domain" description="VWFD" evidence="7">
    <location>
        <begin position="1271"/>
        <end position="1441"/>
    </location>
</feature>
<evidence type="ECO:0000256" key="5">
    <source>
        <dbReference type="SAM" id="SignalP"/>
    </source>
</evidence>
<evidence type="ECO:0000256" key="2">
    <source>
        <dbReference type="ARBA" id="ARBA00023180"/>
    </source>
</evidence>
<name>A0AAD1T4F9_PELCU</name>
<gene>
    <name evidence="8" type="ORF">PECUL_23A025540</name>
</gene>
<evidence type="ECO:0000256" key="3">
    <source>
        <dbReference type="PROSITE-ProRule" id="PRU00039"/>
    </source>
</evidence>
<evidence type="ECO:0000313" key="9">
    <source>
        <dbReference type="Proteomes" id="UP001295444"/>
    </source>
</evidence>
<dbReference type="Gene3D" id="2.10.25.10">
    <property type="entry name" value="Laminin"/>
    <property type="match status" value="1"/>
</dbReference>
<dbReference type="GO" id="GO:0046373">
    <property type="term" value="P:L-arabinose metabolic process"/>
    <property type="evidence" value="ECO:0007669"/>
    <property type="project" value="InterPro"/>
</dbReference>
<dbReference type="PROSITE" id="PS01185">
    <property type="entry name" value="CTCK_1"/>
    <property type="match status" value="1"/>
</dbReference>
<dbReference type="Pfam" id="PF00094">
    <property type="entry name" value="VWD"/>
    <property type="match status" value="2"/>
</dbReference>
<accession>A0AAD1T4F9</accession>
<feature type="region of interest" description="Disordered" evidence="4">
    <location>
        <begin position="72"/>
        <end position="94"/>
    </location>
</feature>
<dbReference type="CDD" id="cd23398">
    <property type="entry name" value="beta-trefoil_ABD_OTOG-like"/>
    <property type="match status" value="1"/>
</dbReference>
<dbReference type="SUPFAM" id="SSF110221">
    <property type="entry name" value="AbfB domain"/>
    <property type="match status" value="1"/>
</dbReference>
<proteinExistence type="predicted"/>
<evidence type="ECO:0000256" key="4">
    <source>
        <dbReference type="SAM" id="MobiDB-lite"/>
    </source>
</evidence>
<dbReference type="InterPro" id="IPR014853">
    <property type="entry name" value="VWF/SSPO/ZAN-like_Cys-rich_dom"/>
</dbReference>
<dbReference type="GO" id="GO:0046556">
    <property type="term" value="F:alpha-L-arabinofuranosidase activity"/>
    <property type="evidence" value="ECO:0007669"/>
    <property type="project" value="InterPro"/>
</dbReference>
<dbReference type="PROSITE" id="PS01225">
    <property type="entry name" value="CTCK_2"/>
    <property type="match status" value="1"/>
</dbReference>
<keyword evidence="5" id="KW-0732">Signal</keyword>
<dbReference type="InterPro" id="IPR001846">
    <property type="entry name" value="VWF_type-D"/>
</dbReference>
<feature type="region of interest" description="Disordered" evidence="4">
    <location>
        <begin position="161"/>
        <end position="219"/>
    </location>
</feature>
<feature type="domain" description="VWFD" evidence="7">
    <location>
        <begin position="807"/>
        <end position="983"/>
    </location>
</feature>
<dbReference type="PANTHER" id="PTHR11339:SF411">
    <property type="entry name" value="MUCIN-2 ISOFORM X1"/>
    <property type="match status" value="1"/>
</dbReference>
<dbReference type="SMART" id="SM00216">
    <property type="entry name" value="VWD"/>
    <property type="match status" value="2"/>
</dbReference>
<keyword evidence="2" id="KW-0325">Glycoprotein</keyword>
<dbReference type="InterPro" id="IPR036084">
    <property type="entry name" value="Ser_inhib-like_sf"/>
</dbReference>
<dbReference type="Proteomes" id="UP001295444">
    <property type="component" value="Chromosome 10"/>
</dbReference>
<dbReference type="Pfam" id="PF08742">
    <property type="entry name" value="C8"/>
    <property type="match status" value="2"/>
</dbReference>
<dbReference type="InterPro" id="IPR006207">
    <property type="entry name" value="Cys_knot_C"/>
</dbReference>
<dbReference type="PANTHER" id="PTHR11339">
    <property type="entry name" value="EXTRACELLULAR MATRIX GLYCOPROTEIN RELATED"/>
    <property type="match status" value="1"/>
</dbReference>
<dbReference type="SUPFAM" id="SSF57501">
    <property type="entry name" value="Cystine-knot cytokines"/>
    <property type="match status" value="1"/>
</dbReference>
<dbReference type="EMBL" id="OW240921">
    <property type="protein sequence ID" value="CAH2319092.1"/>
    <property type="molecule type" value="Genomic_DNA"/>
</dbReference>
<comment type="caution">
    <text evidence="3">Lacks conserved residue(s) required for the propagation of feature annotation.</text>
</comment>
<feature type="compositionally biased region" description="Polar residues" evidence="4">
    <location>
        <begin position="620"/>
        <end position="630"/>
    </location>
</feature>
<dbReference type="SUPFAM" id="SSF57567">
    <property type="entry name" value="Serine protease inhibitors"/>
    <property type="match status" value="1"/>
</dbReference>
<dbReference type="InterPro" id="IPR036195">
    <property type="entry name" value="AbfB_ABD_sf"/>
</dbReference>
<keyword evidence="1" id="KW-1015">Disulfide bond</keyword>
<dbReference type="InterPro" id="IPR029034">
    <property type="entry name" value="Cystine-knot_cytokine"/>
</dbReference>
<dbReference type="GO" id="GO:0005615">
    <property type="term" value="C:extracellular space"/>
    <property type="evidence" value="ECO:0007669"/>
    <property type="project" value="TreeGrafter"/>
</dbReference>
<organism evidence="8 9">
    <name type="scientific">Pelobates cultripes</name>
    <name type="common">Western spadefoot toad</name>
    <dbReference type="NCBI Taxonomy" id="61616"/>
    <lineage>
        <taxon>Eukaryota</taxon>
        <taxon>Metazoa</taxon>
        <taxon>Chordata</taxon>
        <taxon>Craniata</taxon>
        <taxon>Vertebrata</taxon>
        <taxon>Euteleostomi</taxon>
        <taxon>Amphibia</taxon>
        <taxon>Batrachia</taxon>
        <taxon>Anura</taxon>
        <taxon>Pelobatoidea</taxon>
        <taxon>Pelobatidae</taxon>
        <taxon>Pelobates</taxon>
    </lineage>
</organism>